<accession>A0A430FUE6</accession>
<sequence>MFDTSSEETYRRDLASLRAGYDALDQIARKQAHVTATTTGPAGRTTAPVPLNLGAWQLQQDIVALIDNTARAARIPRRGLTVEQQIGFILHRLPALAEREDMPLIADLTHQAATRLDQLLDPPPETKMIGHCPTCGIELRCDQQEIDGGYTECDHCHTTHRIKDIHQATITRLAISGAQGTPASIERLLRPWGIAINRRTISKWGTRGHIHPTNHTPNGDPIYLIWDVWQCLNRNTTTRT</sequence>
<evidence type="ECO:0000313" key="1">
    <source>
        <dbReference type="EMBL" id="RSX56758.1"/>
    </source>
</evidence>
<proteinExistence type="predicted"/>
<evidence type="ECO:0008006" key="3">
    <source>
        <dbReference type="Google" id="ProtNLM"/>
    </source>
</evidence>
<dbReference type="AlphaFoldDB" id="A0A430FUE6"/>
<organism evidence="1 2">
    <name type="scientific">Bifidobacterium samirii</name>
    <dbReference type="NCBI Taxonomy" id="2306974"/>
    <lineage>
        <taxon>Bacteria</taxon>
        <taxon>Bacillati</taxon>
        <taxon>Actinomycetota</taxon>
        <taxon>Actinomycetes</taxon>
        <taxon>Bifidobacteriales</taxon>
        <taxon>Bifidobacteriaceae</taxon>
        <taxon>Bifidobacterium</taxon>
    </lineage>
</organism>
<reference evidence="1 2" key="1">
    <citation type="submission" date="2018-09" db="EMBL/GenBank/DDBJ databases">
        <title>Characterization of the phylogenetic diversity of five novel species belonging to the genus Bifidobacterium.</title>
        <authorList>
            <person name="Lugli G.A."/>
            <person name="Duranti S."/>
            <person name="Milani C."/>
        </authorList>
    </citation>
    <scope>NUCLEOTIDE SEQUENCE [LARGE SCALE GENOMIC DNA]</scope>
    <source>
        <strain evidence="1 2">2033B</strain>
    </source>
</reference>
<keyword evidence="2" id="KW-1185">Reference proteome</keyword>
<gene>
    <name evidence="1" type="ORF">D2E24_1048</name>
</gene>
<evidence type="ECO:0000313" key="2">
    <source>
        <dbReference type="Proteomes" id="UP000287470"/>
    </source>
</evidence>
<comment type="caution">
    <text evidence="1">The sequence shown here is derived from an EMBL/GenBank/DDBJ whole genome shotgun (WGS) entry which is preliminary data.</text>
</comment>
<protein>
    <recommendedName>
        <fullName evidence="3">PhnA protein</fullName>
    </recommendedName>
</protein>
<dbReference type="Proteomes" id="UP000287470">
    <property type="component" value="Unassembled WGS sequence"/>
</dbReference>
<name>A0A430FUE6_9BIFI</name>
<dbReference type="RefSeq" id="WP_125968295.1">
    <property type="nucleotide sequence ID" value="NZ_QXGK01000008.1"/>
</dbReference>
<dbReference type="EMBL" id="QXGK01000008">
    <property type="protein sequence ID" value="RSX56758.1"/>
    <property type="molecule type" value="Genomic_DNA"/>
</dbReference>
<dbReference type="OrthoDB" id="3234149at2"/>